<dbReference type="CDD" id="cd01310">
    <property type="entry name" value="TatD_DNAse"/>
    <property type="match status" value="1"/>
</dbReference>
<organism evidence="5 6">
    <name type="scientific">Allofrancisella frigidaquae</name>
    <dbReference type="NCBI Taxonomy" id="1085644"/>
    <lineage>
        <taxon>Bacteria</taxon>
        <taxon>Pseudomonadati</taxon>
        <taxon>Pseudomonadota</taxon>
        <taxon>Gammaproteobacteria</taxon>
        <taxon>Thiotrichales</taxon>
        <taxon>Francisellaceae</taxon>
        <taxon>Allofrancisella</taxon>
    </lineage>
</organism>
<keyword evidence="3" id="KW-0378">Hydrolase</keyword>
<dbReference type="PROSITE" id="PS01091">
    <property type="entry name" value="TATD_3"/>
    <property type="match status" value="1"/>
</dbReference>
<dbReference type="FunFam" id="3.20.20.140:FF:000005">
    <property type="entry name" value="TatD family hydrolase"/>
    <property type="match status" value="1"/>
</dbReference>
<dbReference type="SUPFAM" id="SSF51556">
    <property type="entry name" value="Metallo-dependent hydrolases"/>
    <property type="match status" value="1"/>
</dbReference>
<dbReference type="InterPro" id="IPR001130">
    <property type="entry name" value="TatD-like"/>
</dbReference>
<dbReference type="EMBL" id="CP038017">
    <property type="protein sequence ID" value="QIV94192.1"/>
    <property type="molecule type" value="Genomic_DNA"/>
</dbReference>
<dbReference type="PANTHER" id="PTHR46124">
    <property type="entry name" value="D-AMINOACYL-TRNA DEACYLASE"/>
    <property type="match status" value="1"/>
</dbReference>
<dbReference type="Proteomes" id="UP000503320">
    <property type="component" value="Chromosome"/>
</dbReference>
<sequence length="255" mass="29136">MIIDSHCHLNYLKLEDVSLEQVIKNAKSVGVEKIISIAVAWHEIDEIQQISENFENVYFSVGVHPSELDTYQPNIKELITKSNHLKCVAIGETGLDYYYNSQDTRAKQIEKFVNHIQAAIEVSKPIIVHTRAAKQDTLDILKSENIEKCGGILHCFTEDYDMAKQAIDMGMYISFSGILTFKNAKDIQETAKKLPLDRILVETDAPYLTPVPFRGKPNYPEYVKYVAEFLAKLRGESLEKVSEQTYKNTREVFKL</sequence>
<evidence type="ECO:0000313" key="5">
    <source>
        <dbReference type="EMBL" id="QIV94192.1"/>
    </source>
</evidence>
<feature type="binding site" evidence="4">
    <location>
        <position position="6"/>
    </location>
    <ligand>
        <name>a divalent metal cation</name>
        <dbReference type="ChEBI" id="CHEBI:60240"/>
        <label>1</label>
    </ligand>
</feature>
<evidence type="ECO:0000256" key="2">
    <source>
        <dbReference type="ARBA" id="ARBA00022723"/>
    </source>
</evidence>
<dbReference type="PROSITE" id="PS01137">
    <property type="entry name" value="TATD_1"/>
    <property type="match status" value="1"/>
</dbReference>
<dbReference type="PIRSF" id="PIRSF005902">
    <property type="entry name" value="DNase_TatD"/>
    <property type="match status" value="1"/>
</dbReference>
<feature type="binding site" evidence="4">
    <location>
        <position position="129"/>
    </location>
    <ligand>
        <name>a divalent metal cation</name>
        <dbReference type="ChEBI" id="CHEBI:60240"/>
        <label>2</label>
    </ligand>
</feature>
<gene>
    <name evidence="5" type="ORF">E3E15_01995</name>
</gene>
<dbReference type="GO" id="GO:0004536">
    <property type="term" value="F:DNA nuclease activity"/>
    <property type="evidence" value="ECO:0007669"/>
    <property type="project" value="InterPro"/>
</dbReference>
<dbReference type="InterPro" id="IPR018228">
    <property type="entry name" value="DNase_TatD-rel_CS"/>
</dbReference>
<keyword evidence="6" id="KW-1185">Reference proteome</keyword>
<evidence type="ECO:0000256" key="4">
    <source>
        <dbReference type="PIRSR" id="PIRSR005902-1"/>
    </source>
</evidence>
<dbReference type="PANTHER" id="PTHR46124:SF2">
    <property type="entry name" value="D-AMINOACYL-TRNA DEACYLASE"/>
    <property type="match status" value="1"/>
</dbReference>
<comment type="similarity">
    <text evidence="1">Belongs to the metallo-dependent hydrolases superfamily. TatD-type hydrolase family.</text>
</comment>
<feature type="binding site" evidence="4">
    <location>
        <position position="8"/>
    </location>
    <ligand>
        <name>a divalent metal cation</name>
        <dbReference type="ChEBI" id="CHEBI:60240"/>
        <label>1</label>
    </ligand>
</feature>
<dbReference type="InterPro" id="IPR032466">
    <property type="entry name" value="Metal_Hydrolase"/>
</dbReference>
<name>A0A6M3HVH4_9GAMM</name>
<feature type="binding site" evidence="4">
    <location>
        <position position="204"/>
    </location>
    <ligand>
        <name>a divalent metal cation</name>
        <dbReference type="ChEBI" id="CHEBI:60240"/>
        <label>1</label>
    </ligand>
</feature>
<dbReference type="Gene3D" id="3.20.20.140">
    <property type="entry name" value="Metal-dependent hydrolases"/>
    <property type="match status" value="1"/>
</dbReference>
<dbReference type="RefSeq" id="WP_172106391.1">
    <property type="nucleotide sequence ID" value="NZ_CP038017.1"/>
</dbReference>
<dbReference type="AlphaFoldDB" id="A0A6M3HVH4"/>
<reference evidence="5 6" key="1">
    <citation type="submission" date="2019-03" db="EMBL/GenBank/DDBJ databases">
        <title>Complete Genome Sequence of Allofrancisella frigidaquae Strain SYSU 10HL1970 Isolated from Water-Cooling Systems in China.</title>
        <authorList>
            <person name="Ohrman C."/>
            <person name="Uneklint I."/>
            <person name="Sjodin A."/>
        </authorList>
    </citation>
    <scope>NUCLEOTIDE SEQUENCE [LARGE SCALE GENOMIC DNA]</scope>
    <source>
        <strain evidence="5 6">SYSU 10HL1970</strain>
    </source>
</reference>
<dbReference type="KEGG" id="afri:E3E15_01995"/>
<accession>A0A6M3HVH4</accession>
<dbReference type="GO" id="GO:0005829">
    <property type="term" value="C:cytosol"/>
    <property type="evidence" value="ECO:0007669"/>
    <property type="project" value="TreeGrafter"/>
</dbReference>
<evidence type="ECO:0000256" key="1">
    <source>
        <dbReference type="ARBA" id="ARBA00009275"/>
    </source>
</evidence>
<evidence type="ECO:0000256" key="3">
    <source>
        <dbReference type="ARBA" id="ARBA00022801"/>
    </source>
</evidence>
<dbReference type="GO" id="GO:0046872">
    <property type="term" value="F:metal ion binding"/>
    <property type="evidence" value="ECO:0007669"/>
    <property type="project" value="UniProtKB-KW"/>
</dbReference>
<feature type="binding site" evidence="4">
    <location>
        <position position="92"/>
    </location>
    <ligand>
        <name>a divalent metal cation</name>
        <dbReference type="ChEBI" id="CHEBI:60240"/>
        <label>1</label>
    </ligand>
</feature>
<dbReference type="NCBIfam" id="TIGR00010">
    <property type="entry name" value="YchF/TatD family DNA exonuclease"/>
    <property type="match status" value="1"/>
</dbReference>
<dbReference type="Pfam" id="PF01026">
    <property type="entry name" value="TatD_DNase"/>
    <property type="match status" value="1"/>
</dbReference>
<feature type="binding site" evidence="4">
    <location>
        <position position="154"/>
    </location>
    <ligand>
        <name>a divalent metal cation</name>
        <dbReference type="ChEBI" id="CHEBI:60240"/>
        <label>2</label>
    </ligand>
</feature>
<dbReference type="InterPro" id="IPR015991">
    <property type="entry name" value="TatD/YcfH-like"/>
</dbReference>
<proteinExistence type="inferred from homology"/>
<evidence type="ECO:0000313" key="6">
    <source>
        <dbReference type="Proteomes" id="UP000503320"/>
    </source>
</evidence>
<dbReference type="GO" id="GO:0016788">
    <property type="term" value="F:hydrolase activity, acting on ester bonds"/>
    <property type="evidence" value="ECO:0007669"/>
    <property type="project" value="InterPro"/>
</dbReference>
<keyword evidence="2 4" id="KW-0479">Metal-binding</keyword>
<protein>
    <submittedName>
        <fullName evidence="5">TatD family deoxyribonuclease</fullName>
    </submittedName>
</protein>